<reference evidence="2 3" key="1">
    <citation type="journal article" date="2020" name="Nat. Commun.">
        <title>Genome of Tripterygium wilfordii and identification of cytochrome P450 involved in triptolide biosynthesis.</title>
        <authorList>
            <person name="Tu L."/>
            <person name="Su P."/>
            <person name="Zhang Z."/>
            <person name="Gao L."/>
            <person name="Wang J."/>
            <person name="Hu T."/>
            <person name="Zhou J."/>
            <person name="Zhang Y."/>
            <person name="Zhao Y."/>
            <person name="Liu Y."/>
            <person name="Song Y."/>
            <person name="Tong Y."/>
            <person name="Lu Y."/>
            <person name="Yang J."/>
            <person name="Xu C."/>
            <person name="Jia M."/>
            <person name="Peters R.J."/>
            <person name="Huang L."/>
            <person name="Gao W."/>
        </authorList>
    </citation>
    <scope>NUCLEOTIDE SEQUENCE [LARGE SCALE GENOMIC DNA]</scope>
    <source>
        <strain evidence="3">cv. XIE 37</strain>
        <tissue evidence="2">Leaf</tissue>
    </source>
</reference>
<feature type="transmembrane region" description="Helical" evidence="1">
    <location>
        <begin position="180"/>
        <end position="196"/>
    </location>
</feature>
<dbReference type="EMBL" id="JAAARO010000012">
    <property type="protein sequence ID" value="KAF5739416.1"/>
    <property type="molecule type" value="Genomic_DNA"/>
</dbReference>
<feature type="transmembrane region" description="Helical" evidence="1">
    <location>
        <begin position="136"/>
        <end position="160"/>
    </location>
</feature>
<organism evidence="2 3">
    <name type="scientific">Tripterygium wilfordii</name>
    <name type="common">Thunder God vine</name>
    <dbReference type="NCBI Taxonomy" id="458696"/>
    <lineage>
        <taxon>Eukaryota</taxon>
        <taxon>Viridiplantae</taxon>
        <taxon>Streptophyta</taxon>
        <taxon>Embryophyta</taxon>
        <taxon>Tracheophyta</taxon>
        <taxon>Spermatophyta</taxon>
        <taxon>Magnoliopsida</taxon>
        <taxon>eudicotyledons</taxon>
        <taxon>Gunneridae</taxon>
        <taxon>Pentapetalae</taxon>
        <taxon>rosids</taxon>
        <taxon>fabids</taxon>
        <taxon>Celastrales</taxon>
        <taxon>Celastraceae</taxon>
        <taxon>Tripterygium</taxon>
    </lineage>
</organism>
<accession>A0A7J7D027</accession>
<dbReference type="PANTHER" id="PTHR33918">
    <property type="entry name" value="OS01G0704200 PROTEIN"/>
    <property type="match status" value="1"/>
</dbReference>
<name>A0A7J7D027_TRIWF</name>
<dbReference type="PANTHER" id="PTHR33918:SF4">
    <property type="entry name" value="ABC-2 TYPE TRANSPORTER DOMAIN-CONTAINING PROTEIN"/>
    <property type="match status" value="1"/>
</dbReference>
<proteinExistence type="predicted"/>
<evidence type="ECO:0000313" key="2">
    <source>
        <dbReference type="EMBL" id="KAF5739416.1"/>
    </source>
</evidence>
<protein>
    <submittedName>
        <fullName evidence="2">Uncharacterized protein</fullName>
    </submittedName>
</protein>
<feature type="transmembrane region" description="Helical" evidence="1">
    <location>
        <begin position="321"/>
        <end position="347"/>
    </location>
</feature>
<gene>
    <name evidence="2" type="ORF">HS088_TW12G00621</name>
</gene>
<evidence type="ECO:0000256" key="1">
    <source>
        <dbReference type="SAM" id="Phobius"/>
    </source>
</evidence>
<keyword evidence="1" id="KW-0472">Membrane</keyword>
<keyword evidence="1" id="KW-1133">Transmembrane helix</keyword>
<dbReference type="Proteomes" id="UP000593562">
    <property type="component" value="Unassembled WGS sequence"/>
</dbReference>
<evidence type="ECO:0000313" key="3">
    <source>
        <dbReference type="Proteomes" id="UP000593562"/>
    </source>
</evidence>
<keyword evidence="1" id="KW-0812">Transmembrane</keyword>
<feature type="transmembrane region" description="Helical" evidence="1">
    <location>
        <begin position="243"/>
        <end position="264"/>
    </location>
</feature>
<dbReference type="InParanoid" id="A0A7J7D027"/>
<dbReference type="OrthoDB" id="1927955at2759"/>
<dbReference type="GO" id="GO:0009507">
    <property type="term" value="C:chloroplast"/>
    <property type="evidence" value="ECO:0007669"/>
    <property type="project" value="TreeGrafter"/>
</dbReference>
<keyword evidence="3" id="KW-1185">Reference proteome</keyword>
<comment type="caution">
    <text evidence="2">The sequence shown here is derived from an EMBL/GenBank/DDBJ whole genome shotgun (WGS) entry which is preliminary data.</text>
</comment>
<dbReference type="AlphaFoldDB" id="A0A7J7D027"/>
<sequence>MNLQSVCHGIVSPLAKLKFSSSGLIPHQAVSAIQDGFKDERARPRIPSRFDMVVPVLRNVRKGLNRGVVACASSSDSSSKLKLSGDESASVPVSRFGGVEPFRGKSGAVSFHGLTHQLMEERKLLSAPFIEDKSSFLWVLAPVALIASLLLPQFFLGAIFEGFFTDELVVEIVTSLTSEALFYVGLATFLIVADFVQRPYLEFSPRRWGLITGLRGYLTSAFFATGFKVVAPLFVVYVTWPVLGLPAFVAVAPYLVGFVAQRAFEMLLDKRGSSCWPLVPIIFEVYRLYQLTKAAHFIERLAFAMRGLPESPQLLERSNALLAMVVTFQVLGLVCLWSLVTFLLRLFPSRPVAENY</sequence>